<organism evidence="1 2">
    <name type="scientific">Sphingomonas longa</name>
    <dbReference type="NCBI Taxonomy" id="2778730"/>
    <lineage>
        <taxon>Bacteria</taxon>
        <taxon>Pseudomonadati</taxon>
        <taxon>Pseudomonadota</taxon>
        <taxon>Alphaproteobacteria</taxon>
        <taxon>Sphingomonadales</taxon>
        <taxon>Sphingomonadaceae</taxon>
        <taxon>Sphingomonas</taxon>
    </lineage>
</organism>
<reference evidence="1 2" key="1">
    <citation type="submission" date="2020-12" db="EMBL/GenBank/DDBJ databases">
        <title>Sphingomonas sp.</title>
        <authorList>
            <person name="Kim M.K."/>
        </authorList>
    </citation>
    <scope>NUCLEOTIDE SEQUENCE [LARGE SCALE GENOMIC DNA]</scope>
    <source>
        <strain evidence="1 2">BT552</strain>
    </source>
</reference>
<name>A0ABS2D8H9_9SPHN</name>
<sequence>MPIKLAGKSRTTVARPRDLNKQLIASTGCGEKELELLLSAGPDRAAKALRPWLEEGELPGPELARAIASDPTAIDSIRALYAAPAGPATADAPEA</sequence>
<accession>A0ABS2D8H9</accession>
<proteinExistence type="predicted"/>
<evidence type="ECO:0000313" key="2">
    <source>
        <dbReference type="Proteomes" id="UP000763641"/>
    </source>
</evidence>
<comment type="caution">
    <text evidence="1">The sequence shown here is derived from an EMBL/GenBank/DDBJ whole genome shotgun (WGS) entry which is preliminary data.</text>
</comment>
<dbReference type="EMBL" id="JAFEMC010000002">
    <property type="protein sequence ID" value="MBM6576344.1"/>
    <property type="molecule type" value="Genomic_DNA"/>
</dbReference>
<protein>
    <submittedName>
        <fullName evidence="1">Uncharacterized protein</fullName>
    </submittedName>
</protein>
<dbReference type="RefSeq" id="WP_204198122.1">
    <property type="nucleotide sequence ID" value="NZ_JAFEMC010000002.1"/>
</dbReference>
<dbReference type="Proteomes" id="UP000763641">
    <property type="component" value="Unassembled WGS sequence"/>
</dbReference>
<evidence type="ECO:0000313" key="1">
    <source>
        <dbReference type="EMBL" id="MBM6576344.1"/>
    </source>
</evidence>
<gene>
    <name evidence="1" type="ORF">ILT43_08160</name>
</gene>
<keyword evidence="2" id="KW-1185">Reference proteome</keyword>